<keyword evidence="3" id="KW-1185">Reference proteome</keyword>
<feature type="compositionally biased region" description="Basic residues" evidence="1">
    <location>
        <begin position="301"/>
        <end position="310"/>
    </location>
</feature>
<gene>
    <name evidence="2" type="ORF">Cgig2_027354</name>
</gene>
<accession>A0A9Q1K8H4</accession>
<dbReference type="Proteomes" id="UP001153076">
    <property type="component" value="Unassembled WGS sequence"/>
</dbReference>
<evidence type="ECO:0000256" key="1">
    <source>
        <dbReference type="SAM" id="MobiDB-lite"/>
    </source>
</evidence>
<comment type="caution">
    <text evidence="2">The sequence shown here is derived from an EMBL/GenBank/DDBJ whole genome shotgun (WGS) entry which is preliminary data.</text>
</comment>
<feature type="compositionally biased region" description="Pro residues" evidence="1">
    <location>
        <begin position="126"/>
        <end position="137"/>
    </location>
</feature>
<proteinExistence type="predicted"/>
<sequence length="467" mass="50669">MCTVTDAITRQVSEQVRRAIEAANLARLLSHFNYTPANGGEPSHQPERILPLLYIEWGREWSALYRAARSTRGHGTQRPPCAGGNDQINNCFHALCNPVQADRLGEGIGTDFQASGRSLQGHPMLRRPPPMTTPPKPQNARKYCEFHEQSGHTTTECRELKKAFPKLADKVLNESRVYDSWGLCGGDNPVSLEGSAQKHIASAYHGARTPCNSTHNANSDRHGKLGWYNNLGLSEETRAPRCDIVPLVCPSLGLGKREVNPTGMICPSVHFGNKLTSKSLEVNFLVVDAPTTCNVILGRPTLRRGHGPHRRPADAHPRSGGRPQNSYAPKTLGPMSLGLCINTRGSLAWATSAPALASASSSWRCNPFFSASRMSRSALNFSQRRWYRVTSPSNLWHSAAALTPRANSSAMAISSSVILGASKAPGVTKSHDLTKSSTSENLAAGSALMKLVYGHWVIEEEPLAACS</sequence>
<name>A0A9Q1K8H4_9CARY</name>
<organism evidence="2 3">
    <name type="scientific">Carnegiea gigantea</name>
    <dbReference type="NCBI Taxonomy" id="171969"/>
    <lineage>
        <taxon>Eukaryota</taxon>
        <taxon>Viridiplantae</taxon>
        <taxon>Streptophyta</taxon>
        <taxon>Embryophyta</taxon>
        <taxon>Tracheophyta</taxon>
        <taxon>Spermatophyta</taxon>
        <taxon>Magnoliopsida</taxon>
        <taxon>eudicotyledons</taxon>
        <taxon>Gunneridae</taxon>
        <taxon>Pentapetalae</taxon>
        <taxon>Caryophyllales</taxon>
        <taxon>Cactineae</taxon>
        <taxon>Cactaceae</taxon>
        <taxon>Cactoideae</taxon>
        <taxon>Echinocereeae</taxon>
        <taxon>Carnegiea</taxon>
    </lineage>
</organism>
<evidence type="ECO:0000313" key="2">
    <source>
        <dbReference type="EMBL" id="KAJ8438369.1"/>
    </source>
</evidence>
<feature type="region of interest" description="Disordered" evidence="1">
    <location>
        <begin position="115"/>
        <end position="139"/>
    </location>
</feature>
<feature type="region of interest" description="Disordered" evidence="1">
    <location>
        <begin position="299"/>
        <end position="328"/>
    </location>
</feature>
<dbReference type="AlphaFoldDB" id="A0A9Q1K8H4"/>
<reference evidence="2" key="1">
    <citation type="submission" date="2022-04" db="EMBL/GenBank/DDBJ databases">
        <title>Carnegiea gigantea Genome sequencing and assembly v2.</title>
        <authorList>
            <person name="Copetti D."/>
            <person name="Sanderson M.J."/>
            <person name="Burquez A."/>
            <person name="Wojciechowski M.F."/>
        </authorList>
    </citation>
    <scope>NUCLEOTIDE SEQUENCE</scope>
    <source>
        <strain evidence="2">SGP5-SGP5p</strain>
        <tissue evidence="2">Aerial part</tissue>
    </source>
</reference>
<evidence type="ECO:0000313" key="3">
    <source>
        <dbReference type="Proteomes" id="UP001153076"/>
    </source>
</evidence>
<protein>
    <submittedName>
        <fullName evidence="2">Uncharacterized protein</fullName>
    </submittedName>
</protein>
<dbReference type="EMBL" id="JAKOGI010000256">
    <property type="protein sequence ID" value="KAJ8438369.1"/>
    <property type="molecule type" value="Genomic_DNA"/>
</dbReference>